<name>A0A364KNK7_TALAM</name>
<evidence type="ECO:0000256" key="5">
    <source>
        <dbReference type="ARBA" id="ARBA00023125"/>
    </source>
</evidence>
<dbReference type="Proteomes" id="UP000249363">
    <property type="component" value="Unassembled WGS sequence"/>
</dbReference>
<keyword evidence="5" id="KW-0238">DNA-binding</keyword>
<evidence type="ECO:0000256" key="2">
    <source>
        <dbReference type="ARBA" id="ARBA00022723"/>
    </source>
</evidence>
<sequence length="288" mass="32398">MGSPETANPVATRAKGRKYGFACLSCRRKKIKCDGNKPACINCNKSKESCVYRDNPAFVGYLADEVRKSKIRIQELESVIKELSILDSKSRQSRLAALVADLEQRSSSPSPGSSAFLESDEPHVGLSVSYGGSVEYNIDENGRQQYFGFFRDMAIGGPYFSLFLLNVMFAHAMRHMPEDDPRFKPFDKGEFFMKRAMLLLLDEIKESKPKIPTIQGLLILGGRQCAVGLNSEGWLYTGMAIRMITDLGLHLRKGRSAMKEYEPDDLEVRKRLYLSCYAWDKYATVAIS</sequence>
<dbReference type="SMART" id="SM00066">
    <property type="entry name" value="GAL4"/>
    <property type="match status" value="1"/>
</dbReference>
<dbReference type="GO" id="GO:0006351">
    <property type="term" value="P:DNA-templated transcription"/>
    <property type="evidence" value="ECO:0007669"/>
    <property type="project" value="InterPro"/>
</dbReference>
<keyword evidence="7" id="KW-0539">Nucleus</keyword>
<protein>
    <recommendedName>
        <fullName evidence="8">Zn(2)-C6 fungal-type domain-containing protein</fullName>
    </recommendedName>
</protein>
<accession>A0A364KNK7</accession>
<dbReference type="Pfam" id="PF00172">
    <property type="entry name" value="Zn_clus"/>
    <property type="match status" value="1"/>
</dbReference>
<dbReference type="PROSITE" id="PS00463">
    <property type="entry name" value="ZN2_CY6_FUNGAL_1"/>
    <property type="match status" value="1"/>
</dbReference>
<evidence type="ECO:0000313" key="9">
    <source>
        <dbReference type="EMBL" id="RAO65115.1"/>
    </source>
</evidence>
<evidence type="ECO:0000256" key="1">
    <source>
        <dbReference type="ARBA" id="ARBA00004123"/>
    </source>
</evidence>
<reference evidence="9 10" key="1">
    <citation type="journal article" date="2017" name="Biotechnol. Biofuels">
        <title>Differential beta-glucosidase expression as a function of carbon source availability in Talaromyces amestolkiae: a genomic and proteomic approach.</title>
        <authorList>
            <person name="de Eugenio L.I."/>
            <person name="Mendez-Liter J.A."/>
            <person name="Nieto-Dominguez M."/>
            <person name="Alonso L."/>
            <person name="Gil-Munoz J."/>
            <person name="Barriuso J."/>
            <person name="Prieto A."/>
            <person name="Martinez M.J."/>
        </authorList>
    </citation>
    <scope>NUCLEOTIDE SEQUENCE [LARGE SCALE GENOMIC DNA]</scope>
    <source>
        <strain evidence="9 10">CIB</strain>
    </source>
</reference>
<evidence type="ECO:0000256" key="6">
    <source>
        <dbReference type="ARBA" id="ARBA00023163"/>
    </source>
</evidence>
<dbReference type="PANTHER" id="PTHR31313:SF85">
    <property type="entry name" value="ZN(II)2CYS6 TRANSCRIPTION FACTOR (EUROFUNG)"/>
    <property type="match status" value="1"/>
</dbReference>
<dbReference type="GO" id="GO:0008270">
    <property type="term" value="F:zinc ion binding"/>
    <property type="evidence" value="ECO:0007669"/>
    <property type="project" value="InterPro"/>
</dbReference>
<comment type="subcellular location">
    <subcellularLocation>
        <location evidence="1">Nucleus</location>
    </subcellularLocation>
</comment>
<dbReference type="RefSeq" id="XP_040729632.1">
    <property type="nucleotide sequence ID" value="XM_040873129.1"/>
</dbReference>
<dbReference type="GO" id="GO:0005634">
    <property type="term" value="C:nucleus"/>
    <property type="evidence" value="ECO:0007669"/>
    <property type="project" value="UniProtKB-SubCell"/>
</dbReference>
<dbReference type="OrthoDB" id="4212895at2759"/>
<keyword evidence="6" id="KW-0804">Transcription</keyword>
<keyword evidence="4" id="KW-0805">Transcription regulation</keyword>
<dbReference type="InterPro" id="IPR007219">
    <property type="entry name" value="XnlR_reg_dom"/>
</dbReference>
<dbReference type="Gene3D" id="4.10.240.10">
    <property type="entry name" value="Zn(2)-C6 fungal-type DNA-binding domain"/>
    <property type="match status" value="1"/>
</dbReference>
<dbReference type="GO" id="GO:0000981">
    <property type="term" value="F:DNA-binding transcription factor activity, RNA polymerase II-specific"/>
    <property type="evidence" value="ECO:0007669"/>
    <property type="project" value="InterPro"/>
</dbReference>
<dbReference type="InterPro" id="IPR051615">
    <property type="entry name" value="Transcr_Regulatory_Elem"/>
</dbReference>
<evidence type="ECO:0000256" key="4">
    <source>
        <dbReference type="ARBA" id="ARBA00023015"/>
    </source>
</evidence>
<evidence type="ECO:0000256" key="3">
    <source>
        <dbReference type="ARBA" id="ARBA00022833"/>
    </source>
</evidence>
<evidence type="ECO:0000259" key="8">
    <source>
        <dbReference type="PROSITE" id="PS50048"/>
    </source>
</evidence>
<keyword evidence="2" id="KW-0479">Metal-binding</keyword>
<dbReference type="InterPro" id="IPR001138">
    <property type="entry name" value="Zn2Cys6_DnaBD"/>
</dbReference>
<keyword evidence="3" id="KW-0862">Zinc</keyword>
<dbReference type="GeneID" id="63790344"/>
<dbReference type="CDD" id="cd00067">
    <property type="entry name" value="GAL4"/>
    <property type="match status" value="1"/>
</dbReference>
<proteinExistence type="predicted"/>
<dbReference type="PROSITE" id="PS50048">
    <property type="entry name" value="ZN2_CY6_FUNGAL_2"/>
    <property type="match status" value="1"/>
</dbReference>
<dbReference type="SUPFAM" id="SSF57701">
    <property type="entry name" value="Zn2/Cys6 DNA-binding domain"/>
    <property type="match status" value="1"/>
</dbReference>
<organism evidence="9 10">
    <name type="scientific">Talaromyces amestolkiae</name>
    <dbReference type="NCBI Taxonomy" id="1196081"/>
    <lineage>
        <taxon>Eukaryota</taxon>
        <taxon>Fungi</taxon>
        <taxon>Dikarya</taxon>
        <taxon>Ascomycota</taxon>
        <taxon>Pezizomycotina</taxon>
        <taxon>Eurotiomycetes</taxon>
        <taxon>Eurotiomycetidae</taxon>
        <taxon>Eurotiales</taxon>
        <taxon>Trichocomaceae</taxon>
        <taxon>Talaromyces</taxon>
        <taxon>Talaromyces sect. Talaromyces</taxon>
    </lineage>
</organism>
<dbReference type="AlphaFoldDB" id="A0A364KNK7"/>
<gene>
    <name evidence="9" type="ORF">BHQ10_001127</name>
</gene>
<dbReference type="PANTHER" id="PTHR31313">
    <property type="entry name" value="TY1 ENHANCER ACTIVATOR"/>
    <property type="match status" value="1"/>
</dbReference>
<dbReference type="EMBL" id="MIKG01000001">
    <property type="protein sequence ID" value="RAO65115.1"/>
    <property type="molecule type" value="Genomic_DNA"/>
</dbReference>
<keyword evidence="10" id="KW-1185">Reference proteome</keyword>
<evidence type="ECO:0000313" key="10">
    <source>
        <dbReference type="Proteomes" id="UP000249363"/>
    </source>
</evidence>
<dbReference type="CDD" id="cd12148">
    <property type="entry name" value="fungal_TF_MHR"/>
    <property type="match status" value="1"/>
</dbReference>
<evidence type="ECO:0000256" key="7">
    <source>
        <dbReference type="ARBA" id="ARBA00023242"/>
    </source>
</evidence>
<comment type="caution">
    <text evidence="9">The sequence shown here is derived from an EMBL/GenBank/DDBJ whole genome shotgun (WGS) entry which is preliminary data.</text>
</comment>
<dbReference type="STRING" id="1196081.A0A364KNK7"/>
<dbReference type="Pfam" id="PF04082">
    <property type="entry name" value="Fungal_trans"/>
    <property type="match status" value="1"/>
</dbReference>
<dbReference type="InterPro" id="IPR036864">
    <property type="entry name" value="Zn2-C6_fun-type_DNA-bd_sf"/>
</dbReference>
<dbReference type="GO" id="GO:0003677">
    <property type="term" value="F:DNA binding"/>
    <property type="evidence" value="ECO:0007669"/>
    <property type="project" value="UniProtKB-KW"/>
</dbReference>
<feature type="domain" description="Zn(2)-C6 fungal-type" evidence="8">
    <location>
        <begin position="22"/>
        <end position="52"/>
    </location>
</feature>